<dbReference type="PROSITE" id="PS50056">
    <property type="entry name" value="TYR_PHOSPHATASE_2"/>
    <property type="match status" value="1"/>
</dbReference>
<evidence type="ECO:0000313" key="4">
    <source>
        <dbReference type="Proteomes" id="UP000196573"/>
    </source>
</evidence>
<reference evidence="3 4" key="1">
    <citation type="submission" date="2017-03" db="EMBL/GenBank/DDBJ databases">
        <authorList>
            <person name="Afonso C.L."/>
            <person name="Miller P.J."/>
            <person name="Scott M.A."/>
            <person name="Spackman E."/>
            <person name="Goraichik I."/>
            <person name="Dimitrov K.M."/>
            <person name="Suarez D.L."/>
            <person name="Swayne D.E."/>
        </authorList>
    </citation>
    <scope>NUCLEOTIDE SEQUENCE [LARGE SCALE GENOMIC DNA]</scope>
    <source>
        <strain evidence="3">SB41UT1</strain>
    </source>
</reference>
<evidence type="ECO:0000259" key="2">
    <source>
        <dbReference type="PROSITE" id="PS50056"/>
    </source>
</evidence>
<dbReference type="RefSeq" id="WP_087107143.1">
    <property type="nucleotide sequence ID" value="NZ_CBCSCN010000014.1"/>
</dbReference>
<dbReference type="InterPro" id="IPR000387">
    <property type="entry name" value="Tyr_Pase_dom"/>
</dbReference>
<name>A0A1X7AG32_9GAMM</name>
<feature type="domain" description="Tyrosine specific protein phosphatases" evidence="2">
    <location>
        <begin position="266"/>
        <end position="323"/>
    </location>
</feature>
<feature type="chain" id="PRO_5010886763" description="Tyrosine specific protein phosphatases domain-containing protein" evidence="1">
    <location>
        <begin position="27"/>
        <end position="378"/>
    </location>
</feature>
<gene>
    <name evidence="3" type="ORF">EHSB41UT_00796</name>
</gene>
<dbReference type="AlphaFoldDB" id="A0A1X7AG32"/>
<dbReference type="SUPFAM" id="SSF52799">
    <property type="entry name" value="(Phosphotyrosine protein) phosphatases II"/>
    <property type="match status" value="1"/>
</dbReference>
<accession>A0A1X7AG32</accession>
<feature type="signal peptide" evidence="1">
    <location>
        <begin position="1"/>
        <end position="26"/>
    </location>
</feature>
<protein>
    <recommendedName>
        <fullName evidence="2">Tyrosine specific protein phosphatases domain-containing protein</fullName>
    </recommendedName>
</protein>
<evidence type="ECO:0000313" key="3">
    <source>
        <dbReference type="EMBL" id="SMA37837.1"/>
    </source>
</evidence>
<proteinExistence type="predicted"/>
<organism evidence="3 4">
    <name type="scientific">Parendozoicomonas haliclonae</name>
    <dbReference type="NCBI Taxonomy" id="1960125"/>
    <lineage>
        <taxon>Bacteria</taxon>
        <taxon>Pseudomonadati</taxon>
        <taxon>Pseudomonadota</taxon>
        <taxon>Gammaproteobacteria</taxon>
        <taxon>Oceanospirillales</taxon>
        <taxon>Endozoicomonadaceae</taxon>
        <taxon>Parendozoicomonas</taxon>
    </lineage>
</organism>
<sequence length="378" mass="42445">MHSQRLSFLLAFSLTILCCLSLKVSAGETDALTATMAPPMPEGGVQWFNPAISSALQSIGNVPGRALSAGVGLCKAGISRTVSYGIRTVCLPLDMALGHWTPQSLGRHVGLWRYATSTLWSLPEKGFDRERCEVVKVDVGSGNLIIRSNLPLNEEGELQEQAILDHLNEQGAGAGMTLTRENTHWDIYTLQNLMAEHPDWESMQRAVDVRKRPRRYGVEDVQPLSIDFKPHPITGAILPPQDWLPTMVQNGLQRFFPYYLTWTNLPALVEKIRTENTEPAPDGRVRIQLIHCAHGVDRTGLLSASIKMREGTPYQEARIYARRFAQMRTGYNDVDLYAHHGLAHYARWLIANGLGDELGPLEWDYQYKEISVFKNKRE</sequence>
<dbReference type="Proteomes" id="UP000196573">
    <property type="component" value="Unassembled WGS sequence"/>
</dbReference>
<dbReference type="Gene3D" id="3.90.190.10">
    <property type="entry name" value="Protein tyrosine phosphatase superfamily"/>
    <property type="match status" value="1"/>
</dbReference>
<dbReference type="EMBL" id="FWPT01000002">
    <property type="protein sequence ID" value="SMA37837.1"/>
    <property type="molecule type" value="Genomic_DNA"/>
</dbReference>
<dbReference type="InterPro" id="IPR016130">
    <property type="entry name" value="Tyr_Pase_AS"/>
</dbReference>
<evidence type="ECO:0000256" key="1">
    <source>
        <dbReference type="SAM" id="SignalP"/>
    </source>
</evidence>
<dbReference type="PROSITE" id="PS00383">
    <property type="entry name" value="TYR_PHOSPHATASE_1"/>
    <property type="match status" value="1"/>
</dbReference>
<dbReference type="OrthoDB" id="9814896at2"/>
<keyword evidence="4" id="KW-1185">Reference proteome</keyword>
<keyword evidence="1" id="KW-0732">Signal</keyword>
<dbReference type="InterPro" id="IPR029021">
    <property type="entry name" value="Prot-tyrosine_phosphatase-like"/>
</dbReference>